<evidence type="ECO:0000313" key="3">
    <source>
        <dbReference type="EMBL" id="MFI9120396.1"/>
    </source>
</evidence>
<dbReference type="EMBL" id="JBITYT010000005">
    <property type="protein sequence ID" value="MFI9120396.1"/>
    <property type="molecule type" value="Genomic_DNA"/>
</dbReference>
<keyword evidence="4" id="KW-1185">Reference proteome</keyword>
<feature type="compositionally biased region" description="Low complexity" evidence="1">
    <location>
        <begin position="38"/>
        <end position="53"/>
    </location>
</feature>
<dbReference type="Proteomes" id="UP001614391">
    <property type="component" value="Unassembled WGS sequence"/>
</dbReference>
<name>A0ABW8CU79_STRBI</name>
<sequence length="257" mass="25714">MRTSIRNAAVAATAVSLALLATACGGGESGDKGKDAGKGSAAPSASATSEAPAAKALSDAELEKLIVEKADLKGYQVQKAEAGDVVPASEVVTEKPGCAPIAHAMSFISPGSPVASAERQVLAEPKKDATADPEDALLGALGVEMSAVVLGSYDGQGAQEALASVKKAGADCAGGFTVSHKSEKNKVLKVVPESFTAGEEAASFTITSDLEGETLISKLVVLRQGNTLASFSTVSFGPGGVKAFPKAVIDAQVKKLG</sequence>
<evidence type="ECO:0008006" key="5">
    <source>
        <dbReference type="Google" id="ProtNLM"/>
    </source>
</evidence>
<evidence type="ECO:0000313" key="4">
    <source>
        <dbReference type="Proteomes" id="UP001614391"/>
    </source>
</evidence>
<accession>A0ABW8CU79</accession>
<keyword evidence="2" id="KW-0732">Signal</keyword>
<evidence type="ECO:0000256" key="1">
    <source>
        <dbReference type="SAM" id="MobiDB-lite"/>
    </source>
</evidence>
<feature type="chain" id="PRO_5045852746" description="Lipoprotein" evidence="2">
    <location>
        <begin position="24"/>
        <end position="257"/>
    </location>
</feature>
<dbReference type="RefSeq" id="WP_399614334.1">
    <property type="nucleotide sequence ID" value="NZ_JBITYT010000005.1"/>
</dbReference>
<proteinExistence type="predicted"/>
<feature type="signal peptide" evidence="2">
    <location>
        <begin position="1"/>
        <end position="23"/>
    </location>
</feature>
<evidence type="ECO:0000256" key="2">
    <source>
        <dbReference type="SAM" id="SignalP"/>
    </source>
</evidence>
<protein>
    <recommendedName>
        <fullName evidence="5">Lipoprotein</fullName>
    </recommendedName>
</protein>
<organism evidence="3 4">
    <name type="scientific">Streptomyces bikiniensis</name>
    <dbReference type="NCBI Taxonomy" id="1896"/>
    <lineage>
        <taxon>Bacteria</taxon>
        <taxon>Bacillati</taxon>
        <taxon>Actinomycetota</taxon>
        <taxon>Actinomycetes</taxon>
        <taxon>Kitasatosporales</taxon>
        <taxon>Streptomycetaceae</taxon>
        <taxon>Streptomyces</taxon>
    </lineage>
</organism>
<gene>
    <name evidence="3" type="ORF">ACIGW0_13505</name>
</gene>
<reference evidence="3 4" key="1">
    <citation type="submission" date="2024-10" db="EMBL/GenBank/DDBJ databases">
        <title>The Natural Products Discovery Center: Release of the First 8490 Sequenced Strains for Exploring Actinobacteria Biosynthetic Diversity.</title>
        <authorList>
            <person name="Kalkreuter E."/>
            <person name="Kautsar S.A."/>
            <person name="Yang D."/>
            <person name="Bader C.D."/>
            <person name="Teijaro C.N."/>
            <person name="Fluegel L."/>
            <person name="Davis C.M."/>
            <person name="Simpson J.R."/>
            <person name="Lauterbach L."/>
            <person name="Steele A.D."/>
            <person name="Gui C."/>
            <person name="Meng S."/>
            <person name="Li G."/>
            <person name="Viehrig K."/>
            <person name="Ye F."/>
            <person name="Su P."/>
            <person name="Kiefer A.F."/>
            <person name="Nichols A."/>
            <person name="Cepeda A.J."/>
            <person name="Yan W."/>
            <person name="Fan B."/>
            <person name="Jiang Y."/>
            <person name="Adhikari A."/>
            <person name="Zheng C.-J."/>
            <person name="Schuster L."/>
            <person name="Cowan T.M."/>
            <person name="Smanski M.J."/>
            <person name="Chevrette M.G."/>
            <person name="De Carvalho L.P.S."/>
            <person name="Shen B."/>
        </authorList>
    </citation>
    <scope>NUCLEOTIDE SEQUENCE [LARGE SCALE GENOMIC DNA]</scope>
    <source>
        <strain evidence="3 4">NPDC053346</strain>
    </source>
</reference>
<dbReference type="PROSITE" id="PS51257">
    <property type="entry name" value="PROKAR_LIPOPROTEIN"/>
    <property type="match status" value="1"/>
</dbReference>
<feature type="region of interest" description="Disordered" evidence="1">
    <location>
        <begin position="27"/>
        <end position="53"/>
    </location>
</feature>
<comment type="caution">
    <text evidence="3">The sequence shown here is derived from an EMBL/GenBank/DDBJ whole genome shotgun (WGS) entry which is preliminary data.</text>
</comment>